<sequence>MGILIFVLLLVILVVVTCDFRNTKRDDAGVLYNLYFDKDGFPIWEELKKGSSTREKDNRIMTKAKNKSVL</sequence>
<protein>
    <submittedName>
        <fullName evidence="1">Uncharacterized protein</fullName>
    </submittedName>
</protein>
<evidence type="ECO:0000313" key="1">
    <source>
        <dbReference type="EMBL" id="MFB9758183.1"/>
    </source>
</evidence>
<comment type="caution">
    <text evidence="1">The sequence shown here is derived from an EMBL/GenBank/DDBJ whole genome shotgun (WGS) entry which is preliminary data.</text>
</comment>
<reference evidence="1 2" key="1">
    <citation type="submission" date="2024-09" db="EMBL/GenBank/DDBJ databases">
        <authorList>
            <person name="Sun Q."/>
            <person name="Mori K."/>
        </authorList>
    </citation>
    <scope>NUCLEOTIDE SEQUENCE [LARGE SCALE GENOMIC DNA]</scope>
    <source>
        <strain evidence="1 2">JCM 11201</strain>
    </source>
</reference>
<evidence type="ECO:0000313" key="2">
    <source>
        <dbReference type="Proteomes" id="UP001589609"/>
    </source>
</evidence>
<dbReference type="RefSeq" id="WP_129731730.1">
    <property type="nucleotide sequence ID" value="NZ_JBHMAF010000021.1"/>
</dbReference>
<proteinExistence type="predicted"/>
<organism evidence="1 2">
    <name type="scientific">Ectobacillus funiculus</name>
    <dbReference type="NCBI Taxonomy" id="137993"/>
    <lineage>
        <taxon>Bacteria</taxon>
        <taxon>Bacillati</taxon>
        <taxon>Bacillota</taxon>
        <taxon>Bacilli</taxon>
        <taxon>Bacillales</taxon>
        <taxon>Bacillaceae</taxon>
        <taxon>Ectobacillus</taxon>
    </lineage>
</organism>
<keyword evidence="2" id="KW-1185">Reference proteome</keyword>
<accession>A0ABV5WD50</accession>
<gene>
    <name evidence="1" type="ORF">ACFFMS_06540</name>
</gene>
<dbReference type="Proteomes" id="UP001589609">
    <property type="component" value="Unassembled WGS sequence"/>
</dbReference>
<name>A0ABV5WD50_9BACI</name>
<dbReference type="EMBL" id="JBHMAF010000021">
    <property type="protein sequence ID" value="MFB9758183.1"/>
    <property type="molecule type" value="Genomic_DNA"/>
</dbReference>